<dbReference type="EC" id="3.2.1.-" evidence="12"/>
<evidence type="ECO:0000256" key="7">
    <source>
        <dbReference type="ARBA" id="ARBA00023326"/>
    </source>
</evidence>
<accession>A0A934SK74</accession>
<name>A0A934SK74_9MICO</name>
<evidence type="ECO:0000256" key="1">
    <source>
        <dbReference type="ARBA" id="ARBA00022729"/>
    </source>
</evidence>
<feature type="binding site" evidence="9">
    <location>
        <position position="84"/>
    </location>
    <ligand>
        <name>substrate</name>
    </ligand>
</feature>
<dbReference type="Pfam" id="PF01341">
    <property type="entry name" value="Glyco_hydro_6"/>
    <property type="match status" value="1"/>
</dbReference>
<dbReference type="AlphaFoldDB" id="A0A934SK74"/>
<dbReference type="Proteomes" id="UP000636458">
    <property type="component" value="Unassembled WGS sequence"/>
</dbReference>
<evidence type="ECO:0000256" key="3">
    <source>
        <dbReference type="ARBA" id="ARBA00023001"/>
    </source>
</evidence>
<keyword evidence="3 12" id="KW-0136">Cellulose degradation</keyword>
<evidence type="ECO:0000256" key="11">
    <source>
        <dbReference type="PROSITE-ProRule" id="PRU10057"/>
    </source>
</evidence>
<keyword evidence="15" id="KW-1185">Reference proteome</keyword>
<evidence type="ECO:0000313" key="15">
    <source>
        <dbReference type="Proteomes" id="UP000636458"/>
    </source>
</evidence>
<keyword evidence="4" id="KW-1015">Disulfide bond</keyword>
<reference evidence="13" key="1">
    <citation type="submission" date="2021-01" db="EMBL/GenBank/DDBJ databases">
        <title>Lacisediminihabitans sp. nov. strain G11-30, isolated from Antarctic Soil.</title>
        <authorList>
            <person name="Li J."/>
        </authorList>
    </citation>
    <scope>NUCLEOTIDE SEQUENCE</scope>
    <source>
        <strain evidence="13">G11-30</strain>
    </source>
</reference>
<evidence type="ECO:0000256" key="12">
    <source>
        <dbReference type="RuleBase" id="RU361186"/>
    </source>
</evidence>
<feature type="active site" description="Proton donor" evidence="8 11">
    <location>
        <position position="161"/>
    </location>
</feature>
<dbReference type="GO" id="GO:0004553">
    <property type="term" value="F:hydrolase activity, hydrolyzing O-glycosyl compounds"/>
    <property type="evidence" value="ECO:0007669"/>
    <property type="project" value="InterPro"/>
</dbReference>
<keyword evidence="5 12" id="KW-0119">Carbohydrate metabolism</keyword>
<dbReference type="PROSITE" id="PS00656">
    <property type="entry name" value="GLYCOSYL_HYDROL_F6_2"/>
    <property type="match status" value="1"/>
</dbReference>
<feature type="active site" evidence="10">
    <location>
        <position position="124"/>
    </location>
</feature>
<feature type="binding site" evidence="9">
    <location>
        <position position="299"/>
    </location>
    <ligand>
        <name>substrate</name>
    </ligand>
</feature>
<dbReference type="InterPro" id="IPR001524">
    <property type="entry name" value="Glyco_hydro_6_CS"/>
</dbReference>
<evidence type="ECO:0000256" key="4">
    <source>
        <dbReference type="ARBA" id="ARBA00023157"/>
    </source>
</evidence>
<feature type="binding site" evidence="9">
    <location>
        <position position="295"/>
    </location>
    <ligand>
        <name>substrate</name>
    </ligand>
</feature>
<evidence type="ECO:0000256" key="6">
    <source>
        <dbReference type="ARBA" id="ARBA00023295"/>
    </source>
</evidence>
<feature type="binding site" evidence="9">
    <location>
        <position position="267"/>
    </location>
    <ligand>
        <name>substrate</name>
    </ligand>
</feature>
<protein>
    <recommendedName>
        <fullName evidence="12">Glucanase</fullName>
        <ecNumber evidence="12">3.2.1.-</ecNumber>
    </recommendedName>
</protein>
<evidence type="ECO:0000256" key="2">
    <source>
        <dbReference type="ARBA" id="ARBA00022801"/>
    </source>
</evidence>
<dbReference type="EMBL" id="JAEPES010000003">
    <property type="protein sequence ID" value="MBK4348008.1"/>
    <property type="molecule type" value="Genomic_DNA"/>
</dbReference>
<keyword evidence="2 12" id="KW-0378">Hydrolase</keyword>
<dbReference type="PROSITE" id="PS00655">
    <property type="entry name" value="GLYCOSYL_HYDROL_F6_1"/>
    <property type="match status" value="1"/>
</dbReference>
<dbReference type="PRINTS" id="PR00733">
    <property type="entry name" value="GLHYDRLASE6"/>
</dbReference>
<sequence length="326" mass="33501">MSASVRRPSPALVLAIGLLVAAVLCAGAVLIAKTAGGVSTGGDRYLSGLDLYTDPNSSAAQEIVAEPERADDFRPLVTTPTGVWLTPEKQPTASVENYVAGIAGAASSTATVPTFVVYGIPDRDCGSESAGGLDAAEYPDWVAAIADGVRGRDSIVILEPDSLALSASCGRQDARIAQVRAAASQFAGTGAEVYLDGGNSDWLGAKTMADLLIRAKVSSVRGFATNVANYNTSGRETKYANEVSRMTGGSHYVIDVSRNGAGSSGVWCNPAGRRLGEKPAINRSGGARDANLWIKPPGESDGTCNGGPAAGQWWDHSALELLGESG</sequence>
<comment type="caution">
    <text evidence="13">The sequence shown here is derived from an EMBL/GenBank/DDBJ whole genome shotgun (WGS) entry which is preliminary data.</text>
</comment>
<keyword evidence="1" id="KW-0732">Signal</keyword>
<gene>
    <name evidence="13" type="ORF">IV501_04425</name>
    <name evidence="14" type="ORF">IV501_10200</name>
</gene>
<evidence type="ECO:0000313" key="13">
    <source>
        <dbReference type="EMBL" id="MBK4346869.1"/>
    </source>
</evidence>
<dbReference type="RefSeq" id="WP_200555155.1">
    <property type="nucleotide sequence ID" value="NZ_JAEPES010000001.1"/>
</dbReference>
<proteinExistence type="inferred from homology"/>
<feature type="binding site" evidence="9">
    <location>
        <position position="229"/>
    </location>
    <ligand>
        <name>substrate</name>
    </ligand>
</feature>
<organism evidence="13 15">
    <name type="scientific">Lacisediminihabitans changchengi</name>
    <dbReference type="NCBI Taxonomy" id="2787634"/>
    <lineage>
        <taxon>Bacteria</taxon>
        <taxon>Bacillati</taxon>
        <taxon>Actinomycetota</taxon>
        <taxon>Actinomycetes</taxon>
        <taxon>Micrococcales</taxon>
        <taxon>Microbacteriaceae</taxon>
        <taxon>Lacisediminihabitans</taxon>
    </lineage>
</organism>
<evidence type="ECO:0000256" key="10">
    <source>
        <dbReference type="PROSITE-ProRule" id="PRU10056"/>
    </source>
</evidence>
<comment type="similarity">
    <text evidence="12">Belongs to the glycosyl hydrolase family 6.</text>
</comment>
<evidence type="ECO:0000256" key="5">
    <source>
        <dbReference type="ARBA" id="ARBA00023277"/>
    </source>
</evidence>
<evidence type="ECO:0000313" key="14">
    <source>
        <dbReference type="EMBL" id="MBK4348008.1"/>
    </source>
</evidence>
<dbReference type="PANTHER" id="PTHR34876:SF4">
    <property type="entry name" value="1,4-BETA-D-GLUCAN CELLOBIOHYDROLASE C-RELATED"/>
    <property type="match status" value="1"/>
</dbReference>
<keyword evidence="7 12" id="KW-0624">Polysaccharide degradation</keyword>
<dbReference type="PIRSF" id="PIRSF001100">
    <property type="entry name" value="Beta_cellobiohydrolase"/>
    <property type="match status" value="1"/>
</dbReference>
<dbReference type="GO" id="GO:0030245">
    <property type="term" value="P:cellulose catabolic process"/>
    <property type="evidence" value="ECO:0007669"/>
    <property type="project" value="UniProtKB-KW"/>
</dbReference>
<dbReference type="SUPFAM" id="SSF51989">
    <property type="entry name" value="Glycosyl hydrolases family 6, cellulases"/>
    <property type="match status" value="1"/>
</dbReference>
<dbReference type="PANTHER" id="PTHR34876">
    <property type="match status" value="1"/>
</dbReference>
<dbReference type="InterPro" id="IPR016288">
    <property type="entry name" value="Beta_cellobiohydrolase"/>
</dbReference>
<evidence type="ECO:0000256" key="9">
    <source>
        <dbReference type="PIRSR" id="PIRSR001100-2"/>
    </source>
</evidence>
<dbReference type="InterPro" id="IPR036434">
    <property type="entry name" value="Beta_cellobiohydrolase_sf"/>
</dbReference>
<keyword evidence="6 12" id="KW-0326">Glycosidase</keyword>
<feature type="active site" description="Proton acceptor" evidence="8">
    <location>
        <position position="301"/>
    </location>
</feature>
<dbReference type="EMBL" id="JAEPES010000001">
    <property type="protein sequence ID" value="MBK4346869.1"/>
    <property type="molecule type" value="Genomic_DNA"/>
</dbReference>
<dbReference type="Gene3D" id="3.20.20.40">
    <property type="entry name" value="1, 4-beta cellobiohydrolase"/>
    <property type="match status" value="1"/>
</dbReference>
<feature type="binding site" evidence="9">
    <location>
        <position position="202"/>
    </location>
    <ligand>
        <name>substrate</name>
    </ligand>
</feature>
<evidence type="ECO:0000256" key="8">
    <source>
        <dbReference type="PIRSR" id="PIRSR001100-1"/>
    </source>
</evidence>